<dbReference type="PANTHER" id="PTHR37984:SF5">
    <property type="entry name" value="PROTEIN NYNRIN-LIKE"/>
    <property type="match status" value="1"/>
</dbReference>
<name>A0AAW2IKP0_9LAMI</name>
<sequence>MRLFEKEDSSNADDCISTITFTNEDVLLGYKPHNRPLFIALYVLNYNKPFTGIESHFVDAKYYIEDAKKGKEVFPSKSQSHQPPKLPLKGFVPSTQEEEGRHEALSINEKRFDPKEKGYAIQDSRVGLGFTSPKPVRIAKTRVNNNYVAEGFSSIDDHKREENLRESIFNRLGPHRKALHGIAIKQSLFDRKSVALSNYISNGAEEDVAQTYHITLIEDGEVEEEYAENAPIELEEGVKPTINLGNTKDPRPIYTSASLAQDEKETYVALLHEFKDVFAWSYKEMPALDPKDLNNTCPKYDFMLSIVELMIDATTGHEALSFMDQSFGYNQTRMALVNKELTALRTPKELHPGNFLDSSSVSILRMPKSRNIPELKSLQGKLAYLRRFISNLEGRCQPYSRPMKKDVPFKWGEASDKAFKSINSYLRKPPVLVAPVLGRPLILYVIAQERFVGILLA</sequence>
<gene>
    <name evidence="2" type="ORF">Sangu_2936700</name>
</gene>
<evidence type="ECO:0000313" key="2">
    <source>
        <dbReference type="EMBL" id="KAL0282695.1"/>
    </source>
</evidence>
<dbReference type="EMBL" id="JACGWK010001796">
    <property type="protein sequence ID" value="KAL0282695.1"/>
    <property type="molecule type" value="Genomic_DNA"/>
</dbReference>
<proteinExistence type="predicted"/>
<reference evidence="2" key="2">
    <citation type="journal article" date="2024" name="Plant">
        <title>Genomic evolution and insights into agronomic trait innovations of Sesamum species.</title>
        <authorList>
            <person name="Miao H."/>
            <person name="Wang L."/>
            <person name="Qu L."/>
            <person name="Liu H."/>
            <person name="Sun Y."/>
            <person name="Le M."/>
            <person name="Wang Q."/>
            <person name="Wei S."/>
            <person name="Zheng Y."/>
            <person name="Lin W."/>
            <person name="Duan Y."/>
            <person name="Cao H."/>
            <person name="Xiong S."/>
            <person name="Wang X."/>
            <person name="Wei L."/>
            <person name="Li C."/>
            <person name="Ma Q."/>
            <person name="Ju M."/>
            <person name="Zhao R."/>
            <person name="Li G."/>
            <person name="Mu C."/>
            <person name="Tian Q."/>
            <person name="Mei H."/>
            <person name="Zhang T."/>
            <person name="Gao T."/>
            <person name="Zhang H."/>
        </authorList>
    </citation>
    <scope>NUCLEOTIDE SEQUENCE</scope>
    <source>
        <strain evidence="2">G01</strain>
    </source>
</reference>
<comment type="caution">
    <text evidence="2">The sequence shown here is derived from an EMBL/GenBank/DDBJ whole genome shotgun (WGS) entry which is preliminary data.</text>
</comment>
<dbReference type="PANTHER" id="PTHR37984">
    <property type="entry name" value="PROTEIN CBG26694"/>
    <property type="match status" value="1"/>
</dbReference>
<evidence type="ECO:0008006" key="3">
    <source>
        <dbReference type="Google" id="ProtNLM"/>
    </source>
</evidence>
<dbReference type="InterPro" id="IPR043128">
    <property type="entry name" value="Rev_trsase/Diguanyl_cyclase"/>
</dbReference>
<accession>A0AAW2IKP0</accession>
<dbReference type="InterPro" id="IPR050951">
    <property type="entry name" value="Retrovirus_Pol_polyprotein"/>
</dbReference>
<dbReference type="InterPro" id="IPR043502">
    <property type="entry name" value="DNA/RNA_pol_sf"/>
</dbReference>
<feature type="region of interest" description="Disordered" evidence="1">
    <location>
        <begin position="74"/>
        <end position="103"/>
    </location>
</feature>
<dbReference type="SUPFAM" id="SSF56672">
    <property type="entry name" value="DNA/RNA polymerases"/>
    <property type="match status" value="1"/>
</dbReference>
<reference evidence="2" key="1">
    <citation type="submission" date="2020-06" db="EMBL/GenBank/DDBJ databases">
        <authorList>
            <person name="Li T."/>
            <person name="Hu X."/>
            <person name="Zhang T."/>
            <person name="Song X."/>
            <person name="Zhang H."/>
            <person name="Dai N."/>
            <person name="Sheng W."/>
            <person name="Hou X."/>
            <person name="Wei L."/>
        </authorList>
    </citation>
    <scope>NUCLEOTIDE SEQUENCE</scope>
    <source>
        <strain evidence="2">G01</strain>
        <tissue evidence="2">Leaf</tissue>
    </source>
</reference>
<protein>
    <recommendedName>
        <fullName evidence="3">Reverse transcriptase/retrotransposon-derived protein RNase H-like domain-containing protein</fullName>
    </recommendedName>
</protein>
<dbReference type="AlphaFoldDB" id="A0AAW2IKP0"/>
<dbReference type="Gene3D" id="3.30.70.270">
    <property type="match status" value="2"/>
</dbReference>
<organism evidence="2">
    <name type="scientific">Sesamum angustifolium</name>
    <dbReference type="NCBI Taxonomy" id="2727405"/>
    <lineage>
        <taxon>Eukaryota</taxon>
        <taxon>Viridiplantae</taxon>
        <taxon>Streptophyta</taxon>
        <taxon>Embryophyta</taxon>
        <taxon>Tracheophyta</taxon>
        <taxon>Spermatophyta</taxon>
        <taxon>Magnoliopsida</taxon>
        <taxon>eudicotyledons</taxon>
        <taxon>Gunneridae</taxon>
        <taxon>Pentapetalae</taxon>
        <taxon>asterids</taxon>
        <taxon>lamiids</taxon>
        <taxon>Lamiales</taxon>
        <taxon>Pedaliaceae</taxon>
        <taxon>Sesamum</taxon>
    </lineage>
</organism>
<evidence type="ECO:0000256" key="1">
    <source>
        <dbReference type="SAM" id="MobiDB-lite"/>
    </source>
</evidence>